<dbReference type="PANTHER" id="PTHR47510:SF3">
    <property type="entry name" value="ENDO_EXONUCLEASE_PHOSPHATASE DOMAIN-CONTAINING PROTEIN"/>
    <property type="match status" value="1"/>
</dbReference>
<dbReference type="EMBL" id="JACXVP010000006">
    <property type="protein sequence ID" value="KAG5601753.1"/>
    <property type="molecule type" value="Genomic_DNA"/>
</dbReference>
<dbReference type="PANTHER" id="PTHR47510">
    <property type="entry name" value="REVERSE TRANSCRIPTASE DOMAIN-CONTAINING PROTEIN"/>
    <property type="match status" value="1"/>
</dbReference>
<dbReference type="OrthoDB" id="671374at2759"/>
<organism evidence="1 2">
    <name type="scientific">Solanum commersonii</name>
    <name type="common">Commerson's wild potato</name>
    <name type="synonym">Commerson's nightshade</name>
    <dbReference type="NCBI Taxonomy" id="4109"/>
    <lineage>
        <taxon>Eukaryota</taxon>
        <taxon>Viridiplantae</taxon>
        <taxon>Streptophyta</taxon>
        <taxon>Embryophyta</taxon>
        <taxon>Tracheophyta</taxon>
        <taxon>Spermatophyta</taxon>
        <taxon>Magnoliopsida</taxon>
        <taxon>eudicotyledons</taxon>
        <taxon>Gunneridae</taxon>
        <taxon>Pentapetalae</taxon>
        <taxon>asterids</taxon>
        <taxon>lamiids</taxon>
        <taxon>Solanales</taxon>
        <taxon>Solanaceae</taxon>
        <taxon>Solanoideae</taxon>
        <taxon>Solaneae</taxon>
        <taxon>Solanum</taxon>
    </lineage>
</organism>
<proteinExistence type="predicted"/>
<sequence length="216" mass="24803">MVRSMVGSTYCVLGAAWLHPRGHKGRTHDSWQDLAFGRTEAKLVVTKAKTAAFERLYDELGDKGGDKKLYRLTKARERKARDLDQVKCIKDEEGKVLVDEISIKQRWIEEVIRAISRMSRGRATRPDEILVDFWKSGQSGIECDEWRWSTMVPLYKNKAISSCNNWGIKLLSHTMKIRERVVEMRVRRGCPSRRIGLDSCGRSTTEAIHLIAGRKI</sequence>
<evidence type="ECO:0000313" key="2">
    <source>
        <dbReference type="Proteomes" id="UP000824120"/>
    </source>
</evidence>
<dbReference type="AlphaFoldDB" id="A0A9J5YMW8"/>
<gene>
    <name evidence="1" type="ORF">H5410_033123</name>
</gene>
<protein>
    <submittedName>
        <fullName evidence="1">Uncharacterized protein</fullName>
    </submittedName>
</protein>
<keyword evidence="2" id="KW-1185">Reference proteome</keyword>
<comment type="caution">
    <text evidence="1">The sequence shown here is derived from an EMBL/GenBank/DDBJ whole genome shotgun (WGS) entry which is preliminary data.</text>
</comment>
<name>A0A9J5YMW8_SOLCO</name>
<evidence type="ECO:0000313" key="1">
    <source>
        <dbReference type="EMBL" id="KAG5601753.1"/>
    </source>
</evidence>
<accession>A0A9J5YMW8</accession>
<dbReference type="Proteomes" id="UP000824120">
    <property type="component" value="Chromosome 6"/>
</dbReference>
<reference evidence="1 2" key="1">
    <citation type="submission" date="2020-09" db="EMBL/GenBank/DDBJ databases">
        <title>De no assembly of potato wild relative species, Solanum commersonii.</title>
        <authorList>
            <person name="Cho K."/>
        </authorList>
    </citation>
    <scope>NUCLEOTIDE SEQUENCE [LARGE SCALE GENOMIC DNA]</scope>
    <source>
        <strain evidence="1">LZ3.2</strain>
        <tissue evidence="1">Leaf</tissue>
    </source>
</reference>